<organism evidence="1 2">
    <name type="scientific">Nocardioides ginsengisoli</name>
    <dbReference type="NCBI Taxonomy" id="363868"/>
    <lineage>
        <taxon>Bacteria</taxon>
        <taxon>Bacillati</taxon>
        <taxon>Actinomycetota</taxon>
        <taxon>Actinomycetes</taxon>
        <taxon>Propionibacteriales</taxon>
        <taxon>Nocardioidaceae</taxon>
        <taxon>Nocardioides</taxon>
    </lineage>
</organism>
<dbReference type="Proteomes" id="UP001597229">
    <property type="component" value="Unassembled WGS sequence"/>
</dbReference>
<keyword evidence="2" id="KW-1185">Reference proteome</keyword>
<accession>A0ABW3VTX9</accession>
<proteinExistence type="predicted"/>
<sequence length="77" mass="8251">MRCAREFGIREIATAFAPHGAEVAQRIADELDYFGIAGFDGTFVAQQADPRRDLTAAMELLAEAIVGLGEARIAAAR</sequence>
<name>A0ABW3VTX9_9ACTN</name>
<reference evidence="2" key="1">
    <citation type="journal article" date="2019" name="Int. J. Syst. Evol. Microbiol.">
        <title>The Global Catalogue of Microorganisms (GCM) 10K type strain sequencing project: providing services to taxonomists for standard genome sequencing and annotation.</title>
        <authorList>
            <consortium name="The Broad Institute Genomics Platform"/>
            <consortium name="The Broad Institute Genome Sequencing Center for Infectious Disease"/>
            <person name="Wu L."/>
            <person name="Ma J."/>
        </authorList>
    </citation>
    <scope>NUCLEOTIDE SEQUENCE [LARGE SCALE GENOMIC DNA]</scope>
    <source>
        <strain evidence="2">CCUG 52478</strain>
    </source>
</reference>
<evidence type="ECO:0000313" key="2">
    <source>
        <dbReference type="Proteomes" id="UP001597229"/>
    </source>
</evidence>
<dbReference type="EMBL" id="JBHTLX010000001">
    <property type="protein sequence ID" value="MFD1246161.1"/>
    <property type="molecule type" value="Genomic_DNA"/>
</dbReference>
<protein>
    <submittedName>
        <fullName evidence="1">Uncharacterized protein</fullName>
    </submittedName>
</protein>
<comment type="caution">
    <text evidence="1">The sequence shown here is derived from an EMBL/GenBank/DDBJ whole genome shotgun (WGS) entry which is preliminary data.</text>
</comment>
<gene>
    <name evidence="1" type="ORF">ACFQ3F_00030</name>
</gene>
<dbReference type="RefSeq" id="WP_367920175.1">
    <property type="nucleotide sequence ID" value="NZ_BAABAC010000026.1"/>
</dbReference>
<evidence type="ECO:0000313" key="1">
    <source>
        <dbReference type="EMBL" id="MFD1246161.1"/>
    </source>
</evidence>